<evidence type="ECO:0000313" key="2">
    <source>
        <dbReference type="EMBL" id="EPE03399.1"/>
    </source>
</evidence>
<proteinExistence type="predicted"/>
<evidence type="ECO:0000259" key="1">
    <source>
        <dbReference type="Pfam" id="PF14615"/>
    </source>
</evidence>
<organism evidence="2 3">
    <name type="scientific">Ophiostoma piceae (strain UAMH 11346)</name>
    <name type="common">Sap stain fungus</name>
    <dbReference type="NCBI Taxonomy" id="1262450"/>
    <lineage>
        <taxon>Eukaryota</taxon>
        <taxon>Fungi</taxon>
        <taxon>Dikarya</taxon>
        <taxon>Ascomycota</taxon>
        <taxon>Pezizomycotina</taxon>
        <taxon>Sordariomycetes</taxon>
        <taxon>Sordariomycetidae</taxon>
        <taxon>Ophiostomatales</taxon>
        <taxon>Ophiostomataceae</taxon>
        <taxon>Ophiostoma</taxon>
    </lineage>
</organism>
<evidence type="ECO:0000313" key="3">
    <source>
        <dbReference type="Proteomes" id="UP000016923"/>
    </source>
</evidence>
<dbReference type="AlphaFoldDB" id="S3BPY7"/>
<protein>
    <submittedName>
        <fullName evidence="2">Ribosome assembly protein 3</fullName>
    </submittedName>
</protein>
<reference evidence="2 3" key="1">
    <citation type="journal article" date="2013" name="BMC Genomics">
        <title>The genome and transcriptome of the pine saprophyte Ophiostoma piceae, and a comparison with the bark beetle-associated pine pathogen Grosmannia clavigera.</title>
        <authorList>
            <person name="Haridas S."/>
            <person name="Wang Y."/>
            <person name="Lim L."/>
            <person name="Massoumi Alamouti S."/>
            <person name="Jackman S."/>
            <person name="Docking R."/>
            <person name="Robertson G."/>
            <person name="Birol I."/>
            <person name="Bohlmann J."/>
            <person name="Breuil C."/>
        </authorList>
    </citation>
    <scope>NUCLEOTIDE SEQUENCE [LARGE SCALE GENOMIC DNA]</scope>
    <source>
        <strain evidence="2 3">UAMH 11346</strain>
    </source>
</reference>
<dbReference type="Proteomes" id="UP000016923">
    <property type="component" value="Unassembled WGS sequence"/>
</dbReference>
<sequence length="86" mass="9156">MSASTNEAFQAYYLQRMTTELTEDLVQLRTAADFVVPEDVGAAASKKTASKPGVTAEDNSLQMLIGALRQGTSMFSPADQARVAGQ</sequence>
<dbReference type="STRING" id="1262450.S3BPY7"/>
<name>S3BPY7_OPHP1</name>
<keyword evidence="3" id="KW-1185">Reference proteome</keyword>
<dbReference type="HOGENOM" id="CLU_181714_1_0_1"/>
<dbReference type="VEuPathDB" id="FungiDB:F503_07702"/>
<accession>S3BPY7</accession>
<gene>
    <name evidence="2" type="ORF">F503_07702</name>
</gene>
<dbReference type="OrthoDB" id="69550at2759"/>
<feature type="domain" description="Ribosome-assembly protein 3 C-terminal" evidence="1">
    <location>
        <begin position="9"/>
        <end position="34"/>
    </location>
</feature>
<dbReference type="EMBL" id="KE148168">
    <property type="protein sequence ID" value="EPE03399.1"/>
    <property type="molecule type" value="Genomic_DNA"/>
</dbReference>
<dbReference type="eggNOG" id="ENOG502R9EP">
    <property type="taxonomic scope" value="Eukaryota"/>
</dbReference>
<dbReference type="Pfam" id="PF14615">
    <property type="entry name" value="Rsa3"/>
    <property type="match status" value="1"/>
</dbReference>
<dbReference type="InterPro" id="IPR028217">
    <property type="entry name" value="Rsa3_C"/>
</dbReference>